<evidence type="ECO:0000313" key="9">
    <source>
        <dbReference type="Proteomes" id="UP000280475"/>
    </source>
</evidence>
<keyword evidence="4 5" id="KW-0067">ATP-binding</keyword>
<evidence type="ECO:0000256" key="3">
    <source>
        <dbReference type="ARBA" id="ARBA00022741"/>
    </source>
</evidence>
<dbReference type="HAMAP" id="MF_00731">
    <property type="entry name" value="MenE"/>
    <property type="match status" value="1"/>
</dbReference>
<sequence length="483" mass="54023">MKEVIPHWLSKQADLKPNQLALEYNGKETLSFQELAQASQSMARRLANLGVEKGSHIALLSQNNVNMIIAIHALSYLGAVAVLLNTRLSANELQFQINDAKVNLLVTSVFFSDKTEGIDVPQKKSFSELQRLPEKEVPLQNELVLNDPFTIIYTSGTTGFPKGVVHTYGNHWWSAIGSALNLGISPQDKWLTVLPLFHVSGLSTLFKSVIYGMPIYLMTSFEPEKVHEALMKNHITMISVVTVMLQRLLEQMATERYPEQLRCVLLGGGPAPKPVLEQARKKEVPVFQSYGLTETSSQIVTLSPQDAPRKIGSAGKPLVPAQLKIHDPSTRGVGEIYVKGPMVTKGYFNNPTADQKAFQTDWLKTGDLGYLDEEGFLYVVDRRNDLIISGGENIYPSEIESVVSELTGVQEVGVTNRSDDQWGEVPVAFIVKDTQNVLDEEMVQTYLKSRLASYKVPKKIYFVEQLPRNASNKLMRYKLKEWL</sequence>
<dbReference type="InterPro" id="IPR000873">
    <property type="entry name" value="AMP-dep_synth/lig_dom"/>
</dbReference>
<evidence type="ECO:0000259" key="6">
    <source>
        <dbReference type="Pfam" id="PF00501"/>
    </source>
</evidence>
<comment type="similarity">
    <text evidence="5">Belongs to the ATP-dependent AMP-binding enzyme family. MenE subfamily.</text>
</comment>
<dbReference type="InterPro" id="IPR025110">
    <property type="entry name" value="AMP-bd_C"/>
</dbReference>
<organism evidence="8 9">
    <name type="scientific">Tetragenococcus halophilus</name>
    <name type="common">Pediococcus halophilus</name>
    <dbReference type="NCBI Taxonomy" id="51669"/>
    <lineage>
        <taxon>Bacteria</taxon>
        <taxon>Bacillati</taxon>
        <taxon>Bacillota</taxon>
        <taxon>Bacilli</taxon>
        <taxon>Lactobacillales</taxon>
        <taxon>Enterococcaceae</taxon>
        <taxon>Tetragenococcus</taxon>
    </lineage>
</organism>
<evidence type="ECO:0000313" key="8">
    <source>
        <dbReference type="EMBL" id="AYW49754.1"/>
    </source>
</evidence>
<evidence type="ECO:0000256" key="4">
    <source>
        <dbReference type="ARBA" id="ARBA00022840"/>
    </source>
</evidence>
<keyword evidence="3 5" id="KW-0547">Nucleotide-binding</keyword>
<evidence type="ECO:0000259" key="7">
    <source>
        <dbReference type="Pfam" id="PF13193"/>
    </source>
</evidence>
<dbReference type="InterPro" id="IPR045851">
    <property type="entry name" value="AMP-bd_C_sf"/>
</dbReference>
<dbReference type="Gene3D" id="3.40.50.12780">
    <property type="entry name" value="N-terminal domain of ligase-like"/>
    <property type="match status" value="1"/>
</dbReference>
<protein>
    <recommendedName>
        <fullName evidence="5">2-succinylbenzoate--CoA ligase</fullName>
        <ecNumber evidence="5">6.2.1.26</ecNumber>
    </recommendedName>
    <alternativeName>
        <fullName evidence="5">o-succinylbenzoyl-CoA synthetase</fullName>
        <shortName evidence="5">OSB-CoA synthetase</shortName>
    </alternativeName>
</protein>
<evidence type="ECO:0000256" key="1">
    <source>
        <dbReference type="ARBA" id="ARBA00022428"/>
    </source>
</evidence>
<reference evidence="8 9" key="1">
    <citation type="journal article" date="2012" name="Int. J. Syst. Evol. Microbiol.">
        <title>Characterization of Tetragenococcus strains from sugar thick juice reveals a novel species, Tetragenococcus osmophilus sp. nov., and divides Tetragenococcus halophilus into two subspecies, T. halophilus subsp. halophilus subsp. nov. and T. halophilus subsp. flandriensis subsp. nov.</title>
        <authorList>
            <person name="Juste A."/>
            <person name="Van Trappen S."/>
            <person name="Verreth C."/>
            <person name="Cleenwerck I."/>
            <person name="De Vos P."/>
            <person name="Lievens B."/>
            <person name="Willems K.A."/>
        </authorList>
    </citation>
    <scope>NUCLEOTIDE SEQUENCE [LARGE SCALE GENOMIC DNA]</scope>
    <source>
        <strain evidence="8 9">LMG 26042</strain>
    </source>
</reference>
<dbReference type="NCBIfam" id="NF002966">
    <property type="entry name" value="PRK03640.1"/>
    <property type="match status" value="1"/>
</dbReference>
<dbReference type="InterPro" id="IPR050237">
    <property type="entry name" value="ATP-dep_AMP-bd_enzyme"/>
</dbReference>
<dbReference type="InterPro" id="IPR010192">
    <property type="entry name" value="MenE"/>
</dbReference>
<evidence type="ECO:0000256" key="2">
    <source>
        <dbReference type="ARBA" id="ARBA00022598"/>
    </source>
</evidence>
<dbReference type="PANTHER" id="PTHR43767:SF1">
    <property type="entry name" value="NONRIBOSOMAL PEPTIDE SYNTHASE PES1 (EUROFUNG)-RELATED"/>
    <property type="match status" value="1"/>
</dbReference>
<name>A0A3G5FHC0_TETHA</name>
<evidence type="ECO:0000256" key="5">
    <source>
        <dbReference type="HAMAP-Rule" id="MF_00731"/>
    </source>
</evidence>
<dbReference type="InterPro" id="IPR020845">
    <property type="entry name" value="AMP-binding_CS"/>
</dbReference>
<comment type="pathway">
    <text evidence="5">Quinol/quinone metabolism; 1,4-dihydroxy-2-naphthoate biosynthesis; 1,4-dihydroxy-2-naphthoate from chorismate: step 5/7.</text>
</comment>
<gene>
    <name evidence="5 8" type="primary">menE</name>
    <name evidence="8" type="ORF">C7H83_04285</name>
</gene>
<dbReference type="GO" id="GO:0008756">
    <property type="term" value="F:o-succinylbenzoate-CoA ligase activity"/>
    <property type="evidence" value="ECO:0007669"/>
    <property type="project" value="UniProtKB-UniRule"/>
</dbReference>
<dbReference type="EC" id="6.2.1.26" evidence="5"/>
<dbReference type="Pfam" id="PF00501">
    <property type="entry name" value="AMP-binding"/>
    <property type="match status" value="1"/>
</dbReference>
<dbReference type="Pfam" id="PF13193">
    <property type="entry name" value="AMP-binding_C"/>
    <property type="match status" value="1"/>
</dbReference>
<dbReference type="RefSeq" id="WP_103892255.1">
    <property type="nucleotide sequence ID" value="NZ_CP027768.1"/>
</dbReference>
<dbReference type="PROSITE" id="PS00455">
    <property type="entry name" value="AMP_BINDING"/>
    <property type="match status" value="1"/>
</dbReference>
<feature type="domain" description="AMP-dependent synthetase/ligase" evidence="6">
    <location>
        <begin position="10"/>
        <end position="348"/>
    </location>
</feature>
<dbReference type="Proteomes" id="UP000280475">
    <property type="component" value="Chromosome"/>
</dbReference>
<dbReference type="UniPathway" id="UPA00079"/>
<dbReference type="CDD" id="cd05912">
    <property type="entry name" value="OSB_CoA_lg"/>
    <property type="match status" value="1"/>
</dbReference>
<keyword evidence="1 5" id="KW-0474">Menaquinone biosynthesis</keyword>
<comment type="catalytic activity">
    <reaction evidence="5">
        <text>2-succinylbenzoate + ATP + CoA = 2-succinylbenzoyl-CoA + AMP + diphosphate</text>
        <dbReference type="Rhea" id="RHEA:17009"/>
        <dbReference type="ChEBI" id="CHEBI:18325"/>
        <dbReference type="ChEBI" id="CHEBI:30616"/>
        <dbReference type="ChEBI" id="CHEBI:33019"/>
        <dbReference type="ChEBI" id="CHEBI:57287"/>
        <dbReference type="ChEBI" id="CHEBI:57364"/>
        <dbReference type="ChEBI" id="CHEBI:456215"/>
        <dbReference type="EC" id="6.2.1.26"/>
    </reaction>
</comment>
<dbReference type="UniPathway" id="UPA01057">
    <property type="reaction ID" value="UER00166"/>
</dbReference>
<accession>A0A3G5FHC0</accession>
<dbReference type="SUPFAM" id="SSF56801">
    <property type="entry name" value="Acetyl-CoA synthetase-like"/>
    <property type="match status" value="1"/>
</dbReference>
<dbReference type="GO" id="GO:0005524">
    <property type="term" value="F:ATP binding"/>
    <property type="evidence" value="ECO:0007669"/>
    <property type="project" value="UniProtKB-KW"/>
</dbReference>
<comment type="function">
    <text evidence="5">Converts 2-succinylbenzoate (OSB) to 2-succinylbenzoyl-CoA (OSB-CoA).</text>
</comment>
<feature type="domain" description="AMP-binding enzyme C-terminal" evidence="7">
    <location>
        <begin position="398"/>
        <end position="473"/>
    </location>
</feature>
<dbReference type="Gene3D" id="3.30.300.30">
    <property type="match status" value="1"/>
</dbReference>
<dbReference type="EMBL" id="CP027768">
    <property type="protein sequence ID" value="AYW49754.1"/>
    <property type="molecule type" value="Genomic_DNA"/>
</dbReference>
<proteinExistence type="inferred from homology"/>
<dbReference type="GO" id="GO:0009234">
    <property type="term" value="P:menaquinone biosynthetic process"/>
    <property type="evidence" value="ECO:0007669"/>
    <property type="project" value="UniProtKB-UniRule"/>
</dbReference>
<dbReference type="PANTHER" id="PTHR43767">
    <property type="entry name" value="LONG-CHAIN-FATTY-ACID--COA LIGASE"/>
    <property type="match status" value="1"/>
</dbReference>
<dbReference type="InterPro" id="IPR042099">
    <property type="entry name" value="ANL_N_sf"/>
</dbReference>
<dbReference type="AlphaFoldDB" id="A0A3G5FHC0"/>
<keyword evidence="2 5" id="KW-0436">Ligase</keyword>
<dbReference type="NCBIfam" id="TIGR01923">
    <property type="entry name" value="menE"/>
    <property type="match status" value="1"/>
</dbReference>
<comment type="pathway">
    <text evidence="5">Quinol/quinone metabolism; menaquinone biosynthesis.</text>
</comment>